<dbReference type="AlphaFoldDB" id="R0M1P1"/>
<feature type="region of interest" description="Disordered" evidence="1">
    <location>
        <begin position="1"/>
        <end position="27"/>
    </location>
</feature>
<sequence>MHNADRSGGSGQAPTERAVPKPGLPVSPVSGDRIELFVQTMAKLQKSGWQETTTELVRRRSTTIAADWMKVKAASATPHGLLCHAHGTRSTSSTPPPQCPKHRPEVLAADGFARRHMPKTPSHVKKKQQGSVKIQHTAWSRFSAGSEELETSKAMGQTSSTIPTSFICMGLINSSPVQGLVLLLPYVKPADRDFRKEVSYSQFQRITANAYCEQQCCEATDQTWWENQSKEMHKKEFIFKLPGTSESHPCEAKLTYSDVSNEQDVKTASGRKKKGR</sequence>
<protein>
    <submittedName>
        <fullName evidence="2">Uncharacterized protein</fullName>
    </submittedName>
</protein>
<reference evidence="3" key="1">
    <citation type="journal article" date="2013" name="Nat. Genet.">
        <title>The duck genome and transcriptome provide insight into an avian influenza virus reservoir species.</title>
        <authorList>
            <person name="Huang Y."/>
            <person name="Li Y."/>
            <person name="Burt D.W."/>
            <person name="Chen H."/>
            <person name="Zhang Y."/>
            <person name="Qian W."/>
            <person name="Kim H."/>
            <person name="Gan S."/>
            <person name="Zhao Y."/>
            <person name="Li J."/>
            <person name="Yi K."/>
            <person name="Feng H."/>
            <person name="Zhu P."/>
            <person name="Li B."/>
            <person name="Liu Q."/>
            <person name="Fairley S."/>
            <person name="Magor K.E."/>
            <person name="Du Z."/>
            <person name="Hu X."/>
            <person name="Goodman L."/>
            <person name="Tafer H."/>
            <person name="Vignal A."/>
            <person name="Lee T."/>
            <person name="Kim K.W."/>
            <person name="Sheng Z."/>
            <person name="An Y."/>
            <person name="Searle S."/>
            <person name="Herrero J."/>
            <person name="Groenen M.A."/>
            <person name="Crooijmans R.P."/>
            <person name="Faraut T."/>
            <person name="Cai Q."/>
            <person name="Webster R.G."/>
            <person name="Aldridge J.R."/>
            <person name="Warren W.C."/>
            <person name="Bartschat S."/>
            <person name="Kehr S."/>
            <person name="Marz M."/>
            <person name="Stadler P.F."/>
            <person name="Smith J."/>
            <person name="Kraus R.H."/>
            <person name="Zhao Y."/>
            <person name="Ren L."/>
            <person name="Fei J."/>
            <person name="Morisson M."/>
            <person name="Kaiser P."/>
            <person name="Griffin D.K."/>
            <person name="Rao M."/>
            <person name="Pitel F."/>
            <person name="Wang J."/>
            <person name="Li N."/>
        </authorList>
    </citation>
    <scope>NUCLEOTIDE SEQUENCE [LARGE SCALE GENOMIC DNA]</scope>
</reference>
<evidence type="ECO:0000313" key="2">
    <source>
        <dbReference type="EMBL" id="EOB06613.1"/>
    </source>
</evidence>
<dbReference type="EMBL" id="KB742594">
    <property type="protein sequence ID" value="EOB06613.1"/>
    <property type="molecule type" value="Genomic_DNA"/>
</dbReference>
<proteinExistence type="predicted"/>
<accession>R0M1P1</accession>
<gene>
    <name evidence="2" type="ORF">Anapl_09382</name>
</gene>
<name>R0M1P1_ANAPL</name>
<organism evidence="2 3">
    <name type="scientific">Anas platyrhynchos</name>
    <name type="common">Mallard</name>
    <name type="synonym">Anas boschas</name>
    <dbReference type="NCBI Taxonomy" id="8839"/>
    <lineage>
        <taxon>Eukaryota</taxon>
        <taxon>Metazoa</taxon>
        <taxon>Chordata</taxon>
        <taxon>Craniata</taxon>
        <taxon>Vertebrata</taxon>
        <taxon>Euteleostomi</taxon>
        <taxon>Archelosauria</taxon>
        <taxon>Archosauria</taxon>
        <taxon>Dinosauria</taxon>
        <taxon>Saurischia</taxon>
        <taxon>Theropoda</taxon>
        <taxon>Coelurosauria</taxon>
        <taxon>Aves</taxon>
        <taxon>Neognathae</taxon>
        <taxon>Galloanserae</taxon>
        <taxon>Anseriformes</taxon>
        <taxon>Anatidae</taxon>
        <taxon>Anatinae</taxon>
        <taxon>Anas</taxon>
    </lineage>
</organism>
<keyword evidence="3" id="KW-1185">Reference proteome</keyword>
<evidence type="ECO:0000256" key="1">
    <source>
        <dbReference type="SAM" id="MobiDB-lite"/>
    </source>
</evidence>
<dbReference type="Proteomes" id="UP000296049">
    <property type="component" value="Unassembled WGS sequence"/>
</dbReference>
<evidence type="ECO:0000313" key="3">
    <source>
        <dbReference type="Proteomes" id="UP000296049"/>
    </source>
</evidence>